<evidence type="ECO:0000256" key="8">
    <source>
        <dbReference type="SAM" id="MobiDB-lite"/>
    </source>
</evidence>
<name>A0A1C0ACM9_9FIRM</name>
<dbReference type="InterPro" id="IPR029063">
    <property type="entry name" value="SAM-dependent_MTases_sf"/>
</dbReference>
<comment type="similarity">
    <text evidence="1 6">Belongs to the methyltransferase superfamily. RsmH family.</text>
</comment>
<dbReference type="HAMAP" id="MF_01007">
    <property type="entry name" value="16SrRNA_methyltr_H"/>
    <property type="match status" value="1"/>
</dbReference>
<dbReference type="InterPro" id="IPR002903">
    <property type="entry name" value="RsmH"/>
</dbReference>
<protein>
    <recommendedName>
        <fullName evidence="6">Ribosomal RNA small subunit methyltransferase H</fullName>
        <ecNumber evidence="6">2.1.1.199</ecNumber>
    </recommendedName>
    <alternativeName>
        <fullName evidence="6">16S rRNA m(4)C1402 methyltransferase</fullName>
    </alternativeName>
    <alternativeName>
        <fullName evidence="6">rRNA (cytosine-N(4)-)-methyltransferase RsmH</fullName>
    </alternativeName>
</protein>
<feature type="region of interest" description="Disordered" evidence="8">
    <location>
        <begin position="290"/>
        <end position="311"/>
    </location>
</feature>
<keyword evidence="10" id="KW-1185">Reference proteome</keyword>
<dbReference type="PANTHER" id="PTHR11265">
    <property type="entry name" value="S-ADENOSYL-METHYLTRANSFERASE MRAW"/>
    <property type="match status" value="1"/>
</dbReference>
<comment type="caution">
    <text evidence="9">The sequence shown here is derived from an EMBL/GenBank/DDBJ whole genome shotgun (WGS) entry which is preliminary data.</text>
</comment>
<dbReference type="PANTHER" id="PTHR11265:SF0">
    <property type="entry name" value="12S RRNA N4-METHYLCYTIDINE METHYLTRANSFERASE"/>
    <property type="match status" value="1"/>
</dbReference>
<comment type="catalytic activity">
    <reaction evidence="6">
        <text>cytidine(1402) in 16S rRNA + S-adenosyl-L-methionine = N(4)-methylcytidine(1402) in 16S rRNA + S-adenosyl-L-homocysteine + H(+)</text>
        <dbReference type="Rhea" id="RHEA:42928"/>
        <dbReference type="Rhea" id="RHEA-COMP:10286"/>
        <dbReference type="Rhea" id="RHEA-COMP:10287"/>
        <dbReference type="ChEBI" id="CHEBI:15378"/>
        <dbReference type="ChEBI" id="CHEBI:57856"/>
        <dbReference type="ChEBI" id="CHEBI:59789"/>
        <dbReference type="ChEBI" id="CHEBI:74506"/>
        <dbReference type="ChEBI" id="CHEBI:82748"/>
        <dbReference type="EC" id="2.1.1.199"/>
    </reaction>
</comment>
<keyword evidence="5 6" id="KW-0949">S-adenosyl-L-methionine</keyword>
<dbReference type="OrthoDB" id="9806637at2"/>
<evidence type="ECO:0000256" key="4">
    <source>
        <dbReference type="ARBA" id="ARBA00022679"/>
    </source>
</evidence>
<feature type="binding site" evidence="6">
    <location>
        <position position="53"/>
    </location>
    <ligand>
        <name>S-adenosyl-L-methionine</name>
        <dbReference type="ChEBI" id="CHEBI:59789"/>
    </ligand>
</feature>
<evidence type="ECO:0000256" key="5">
    <source>
        <dbReference type="ARBA" id="ARBA00022691"/>
    </source>
</evidence>
<evidence type="ECO:0000313" key="10">
    <source>
        <dbReference type="Proteomes" id="UP000093514"/>
    </source>
</evidence>
<dbReference type="AlphaFoldDB" id="A0A1C0ACM9"/>
<dbReference type="Proteomes" id="UP000093514">
    <property type="component" value="Unassembled WGS sequence"/>
</dbReference>
<dbReference type="SUPFAM" id="SSF53335">
    <property type="entry name" value="S-adenosyl-L-methionine-dependent methyltransferases"/>
    <property type="match status" value="1"/>
</dbReference>
<dbReference type="SUPFAM" id="SSF81799">
    <property type="entry name" value="Putative methyltransferase TM0872, insert domain"/>
    <property type="match status" value="1"/>
</dbReference>
<dbReference type="Pfam" id="PF01795">
    <property type="entry name" value="Methyltransf_5"/>
    <property type="match status" value="1"/>
</dbReference>
<reference evidence="9 10" key="2">
    <citation type="submission" date="2016-08" db="EMBL/GenBank/DDBJ databases">
        <title>Orenia metallireducens sp. nov. strain Z6, a Novel Metal-reducing Firmicute from the Deep Subsurface.</title>
        <authorList>
            <person name="Maxim B.I."/>
            <person name="Kenneth K."/>
            <person name="Flynn T.M."/>
            <person name="Oloughlin E.J."/>
            <person name="Locke R.A."/>
            <person name="Weber J.R."/>
            <person name="Egan S.M."/>
            <person name="Mackie R.I."/>
            <person name="Cann I.K."/>
        </authorList>
    </citation>
    <scope>NUCLEOTIDE SEQUENCE [LARGE SCALE GENOMIC DNA]</scope>
    <source>
        <strain evidence="9 10">Z6</strain>
    </source>
</reference>
<evidence type="ECO:0000256" key="3">
    <source>
        <dbReference type="ARBA" id="ARBA00022603"/>
    </source>
</evidence>
<sequence>MEFEHVTVLLKETIDYLNCKEGGIYVDCTLGGAGHSEEIVKRIGAKGRLIGIDQDSAAIEAAQERLSKYEAQIDLVKDNYRNLTYILDDLGIEKVDGFVFDLGVSSYQLDTPKRGFSYNYDAPLDMRMNPDRGKTAADLLNSLSQDALSEIITEYGEERWASRIAEFIIDYRQKQKIETTFQLVDVIKAAIPAGARREGPHPARRTFQALRIAVNNELGIIEDAIKDAVSRLNKKGRVSIITFHSLEDRIVKHTYKELAKKCTCPPKFPVCTCDTRQEIKIITRSPIVPSQEEISQNPRSRSAKLRVAEKR</sequence>
<dbReference type="Gene3D" id="1.10.150.170">
    <property type="entry name" value="Putative methyltransferase TM0872, insert domain"/>
    <property type="match status" value="1"/>
</dbReference>
<keyword evidence="6" id="KW-0963">Cytoplasm</keyword>
<evidence type="ECO:0000256" key="1">
    <source>
        <dbReference type="ARBA" id="ARBA00010396"/>
    </source>
</evidence>
<accession>A0A1C0ACM9</accession>
<comment type="subcellular location">
    <subcellularLocation>
        <location evidence="6">Cytoplasm</location>
    </subcellularLocation>
</comment>
<gene>
    <name evidence="6" type="primary">rsmH</name>
    <name evidence="9" type="ORF">U472_02760</name>
</gene>
<feature type="binding site" evidence="6">
    <location>
        <begin position="33"/>
        <end position="35"/>
    </location>
    <ligand>
        <name>S-adenosyl-L-methionine</name>
        <dbReference type="ChEBI" id="CHEBI:59789"/>
    </ligand>
</feature>
<evidence type="ECO:0000256" key="2">
    <source>
        <dbReference type="ARBA" id="ARBA00022552"/>
    </source>
</evidence>
<keyword evidence="2 6" id="KW-0698">rRNA processing</keyword>
<dbReference type="EC" id="2.1.1.199" evidence="6"/>
<dbReference type="InterPro" id="IPR023397">
    <property type="entry name" value="SAM-dep_MeTrfase_MraW_recog"/>
</dbReference>
<feature type="binding site" evidence="6">
    <location>
        <position position="80"/>
    </location>
    <ligand>
        <name>S-adenosyl-L-methionine</name>
        <dbReference type="ChEBI" id="CHEBI:59789"/>
    </ligand>
</feature>
<evidence type="ECO:0000313" key="9">
    <source>
        <dbReference type="EMBL" id="OCL28127.1"/>
    </source>
</evidence>
<proteinExistence type="inferred from homology"/>
<evidence type="ECO:0000256" key="6">
    <source>
        <dbReference type="HAMAP-Rule" id="MF_01007"/>
    </source>
</evidence>
<feature type="coiled-coil region" evidence="7">
    <location>
        <begin position="52"/>
        <end position="79"/>
    </location>
</feature>
<dbReference type="NCBIfam" id="TIGR00006">
    <property type="entry name" value="16S rRNA (cytosine(1402)-N(4))-methyltransferase RsmH"/>
    <property type="match status" value="1"/>
</dbReference>
<organism evidence="9 10">
    <name type="scientific">Orenia metallireducens</name>
    <dbReference type="NCBI Taxonomy" id="1413210"/>
    <lineage>
        <taxon>Bacteria</taxon>
        <taxon>Bacillati</taxon>
        <taxon>Bacillota</taxon>
        <taxon>Clostridia</taxon>
        <taxon>Halanaerobiales</taxon>
        <taxon>Halobacteroidaceae</taxon>
        <taxon>Orenia</taxon>
    </lineage>
</organism>
<dbReference type="RefSeq" id="WP_068715260.1">
    <property type="nucleotide sequence ID" value="NZ_LWDV01000006.1"/>
</dbReference>
<feature type="binding site" evidence="6">
    <location>
        <position position="101"/>
    </location>
    <ligand>
        <name>S-adenosyl-L-methionine</name>
        <dbReference type="ChEBI" id="CHEBI:59789"/>
    </ligand>
</feature>
<keyword evidence="7" id="KW-0175">Coiled coil</keyword>
<keyword evidence="4 6" id="KW-0808">Transferase</keyword>
<dbReference type="Gene3D" id="3.40.50.150">
    <property type="entry name" value="Vaccinia Virus protein VP39"/>
    <property type="match status" value="1"/>
</dbReference>
<dbReference type="GO" id="GO:0005737">
    <property type="term" value="C:cytoplasm"/>
    <property type="evidence" value="ECO:0007669"/>
    <property type="project" value="UniProtKB-SubCell"/>
</dbReference>
<keyword evidence="3 6" id="KW-0489">Methyltransferase</keyword>
<dbReference type="GO" id="GO:0070475">
    <property type="term" value="P:rRNA base methylation"/>
    <property type="evidence" value="ECO:0007669"/>
    <property type="project" value="UniProtKB-UniRule"/>
</dbReference>
<comment type="function">
    <text evidence="6">Specifically methylates the N4 position of cytidine in position 1402 (C1402) of 16S rRNA.</text>
</comment>
<dbReference type="PIRSF" id="PIRSF004486">
    <property type="entry name" value="MraW"/>
    <property type="match status" value="1"/>
</dbReference>
<feature type="binding site" evidence="6">
    <location>
        <position position="108"/>
    </location>
    <ligand>
        <name>S-adenosyl-L-methionine</name>
        <dbReference type="ChEBI" id="CHEBI:59789"/>
    </ligand>
</feature>
<reference evidence="10" key="1">
    <citation type="submission" date="2016-07" db="EMBL/GenBank/DDBJ databases">
        <authorList>
            <person name="Florea S."/>
            <person name="Webb J.S."/>
            <person name="Jaromczyk J."/>
            <person name="Schardl C.L."/>
        </authorList>
    </citation>
    <scope>NUCLEOTIDE SEQUENCE [LARGE SCALE GENOMIC DNA]</scope>
    <source>
        <strain evidence="10">Z6</strain>
    </source>
</reference>
<dbReference type="EMBL" id="LWDV01000006">
    <property type="protein sequence ID" value="OCL28127.1"/>
    <property type="molecule type" value="Genomic_DNA"/>
</dbReference>
<dbReference type="GO" id="GO:0071424">
    <property type="term" value="F:rRNA (cytosine-N4-)-methyltransferase activity"/>
    <property type="evidence" value="ECO:0007669"/>
    <property type="project" value="UniProtKB-UniRule"/>
</dbReference>
<evidence type="ECO:0000256" key="7">
    <source>
        <dbReference type="SAM" id="Coils"/>
    </source>
</evidence>